<evidence type="ECO:0000313" key="2">
    <source>
        <dbReference type="Proteomes" id="UP000257317"/>
    </source>
</evidence>
<dbReference type="Proteomes" id="UP000257317">
    <property type="component" value="Unassembled WGS sequence"/>
</dbReference>
<reference evidence="2" key="1">
    <citation type="submission" date="2018-03" db="EMBL/GenBank/DDBJ databases">
        <title>New taxa in the Lactobacillus gasseri group.</title>
        <authorList>
            <person name="Tanizawa Y."/>
            <person name="Tohno M."/>
            <person name="Endo A."/>
            <person name="Arita M."/>
        </authorList>
    </citation>
    <scope>NUCLEOTIDE SEQUENCE [LARGE SCALE GENOMIC DNA]</scope>
    <source>
        <strain evidence="2">DSM 24759</strain>
    </source>
</reference>
<dbReference type="RefSeq" id="WP_117118617.1">
    <property type="nucleotide sequence ID" value="NZ_BFBY01000010.1"/>
</dbReference>
<name>A0A2Z6TR33_9LACO</name>
<keyword evidence="2" id="KW-1185">Reference proteome</keyword>
<keyword evidence="1" id="KW-0378">Hydrolase</keyword>
<protein>
    <submittedName>
        <fullName evidence="1">Alpha/beta hydrolase</fullName>
    </submittedName>
</protein>
<dbReference type="InterPro" id="IPR013744">
    <property type="entry name" value="SidJ"/>
</dbReference>
<dbReference type="Pfam" id="PF08538">
    <property type="entry name" value="DUF1749"/>
    <property type="match status" value="1"/>
</dbReference>
<dbReference type="InterPro" id="IPR029058">
    <property type="entry name" value="AB_hydrolase_fold"/>
</dbReference>
<dbReference type="SUPFAM" id="SSF53474">
    <property type="entry name" value="alpha/beta-Hydrolases"/>
    <property type="match status" value="1"/>
</dbReference>
<sequence length="283" mass="32946">MDFIYEYTADDLRLPATHFEGSEKDICVVFIHGMYTNILENYFAVEWGNVLAQNNIGFLYGHTRGYSSTNDIITKSENSVTLGTTFEIFEDSLKDLEMWIKKAYELGYKRIVLAGHSFGSNKVLYYYYKNHPDIIGIIFASPPDMQGLTRMYEQNYDSLLKETEKNIREGQPRKLTSKLVENYLPFSSATFQNFYKPGSNVDNFPITRNPEHFKQLETVEVPILAFSGANEEEPFLQLELLKQKAKKCPDFTYKIIPNTNHIYWKKEKETGMLILNWLKNNLK</sequence>
<dbReference type="EMBL" id="BFBY01000010">
    <property type="protein sequence ID" value="GBG05287.1"/>
    <property type="molecule type" value="Genomic_DNA"/>
</dbReference>
<comment type="caution">
    <text evidence="1">The sequence shown here is derived from an EMBL/GenBank/DDBJ whole genome shotgun (WGS) entry which is preliminary data.</text>
</comment>
<dbReference type="GO" id="GO:0016787">
    <property type="term" value="F:hydrolase activity"/>
    <property type="evidence" value="ECO:0007669"/>
    <property type="project" value="UniProtKB-KW"/>
</dbReference>
<accession>A0A2Z6TR33</accession>
<gene>
    <name evidence="1" type="ORF">LrDSM24759_12010</name>
</gene>
<dbReference type="AlphaFoldDB" id="A0A2Z6TR33"/>
<evidence type="ECO:0000313" key="1">
    <source>
        <dbReference type="EMBL" id="GBG05287.1"/>
    </source>
</evidence>
<dbReference type="Gene3D" id="3.40.50.1820">
    <property type="entry name" value="alpha/beta hydrolase"/>
    <property type="match status" value="1"/>
</dbReference>
<dbReference type="OrthoDB" id="5672220at2"/>
<organism evidence="1 2">
    <name type="scientific">Lactobacillus rodentium</name>
    <dbReference type="NCBI Taxonomy" id="947835"/>
    <lineage>
        <taxon>Bacteria</taxon>
        <taxon>Bacillati</taxon>
        <taxon>Bacillota</taxon>
        <taxon>Bacilli</taxon>
        <taxon>Lactobacillales</taxon>
        <taxon>Lactobacillaceae</taxon>
        <taxon>Lactobacillus</taxon>
    </lineage>
</organism>
<proteinExistence type="predicted"/>